<name>A0A430V359_THESC</name>
<sequence>MGQQPRDEAFPSAGGKRHSSTRRKFLEFVSTASGLLLTSCGYGFVKPINETEEPLIVELTAQEKQLLSFVSTLPKDHALQSQFVENPVDGPEKIVAWAAQKDPSIDWENRFAHQCDICRFMYQSPQVKRVIREHYQEVVGDVLLRFSLLRS</sequence>
<protein>
    <submittedName>
        <fullName evidence="1">Uncharacterized protein</fullName>
    </submittedName>
</protein>
<dbReference type="EMBL" id="PEMN01000181">
    <property type="protein sequence ID" value="RTI17102.1"/>
    <property type="molecule type" value="Genomic_DNA"/>
</dbReference>
<dbReference type="Proteomes" id="UP000288073">
    <property type="component" value="Unassembled WGS sequence"/>
</dbReference>
<evidence type="ECO:0000313" key="2">
    <source>
        <dbReference type="Proteomes" id="UP000288073"/>
    </source>
</evidence>
<reference evidence="1 2" key="1">
    <citation type="journal article" date="2019" name="Extremophiles">
        <title>Biogeography of thermophiles and predominance of Thermus scotoductus in domestic water heaters.</title>
        <authorList>
            <person name="Wilpiszeski R.L."/>
            <person name="Zhang Z."/>
            <person name="House C.H."/>
        </authorList>
    </citation>
    <scope>NUCLEOTIDE SEQUENCE [LARGE SCALE GENOMIC DNA]</scope>
    <source>
        <strain evidence="1 2">10_S10</strain>
    </source>
</reference>
<gene>
    <name evidence="1" type="ORF">CSW23_06485</name>
</gene>
<organism evidence="1 2">
    <name type="scientific">Thermus scotoductus</name>
    <dbReference type="NCBI Taxonomy" id="37636"/>
    <lineage>
        <taxon>Bacteria</taxon>
        <taxon>Thermotogati</taxon>
        <taxon>Deinococcota</taxon>
        <taxon>Deinococci</taxon>
        <taxon>Thermales</taxon>
        <taxon>Thermaceae</taxon>
        <taxon>Thermus</taxon>
    </lineage>
</organism>
<dbReference type="RefSeq" id="WP_126206666.1">
    <property type="nucleotide sequence ID" value="NZ_PEMF01000205.1"/>
</dbReference>
<proteinExistence type="predicted"/>
<comment type="caution">
    <text evidence="1">The sequence shown here is derived from an EMBL/GenBank/DDBJ whole genome shotgun (WGS) entry which is preliminary data.</text>
</comment>
<accession>A0A430V359</accession>
<dbReference type="AlphaFoldDB" id="A0A430V359"/>
<evidence type="ECO:0000313" key="1">
    <source>
        <dbReference type="EMBL" id="RTI17102.1"/>
    </source>
</evidence>